<dbReference type="InterPro" id="IPR011598">
    <property type="entry name" value="bHLH_dom"/>
</dbReference>
<comment type="caution">
    <text evidence="7">The sequence shown here is derived from an EMBL/GenBank/DDBJ whole genome shotgun (WGS) entry which is preliminary data.</text>
</comment>
<gene>
    <name evidence="7" type="ORF">BV898_03697</name>
</gene>
<evidence type="ECO:0000256" key="1">
    <source>
        <dbReference type="ARBA" id="ARBA00004123"/>
    </source>
</evidence>
<dbReference type="InterPro" id="IPR050370">
    <property type="entry name" value="HES_HEY"/>
</dbReference>
<keyword evidence="2" id="KW-0805">Transcription regulation</keyword>
<dbReference type="PANTHER" id="PTHR10985">
    <property type="entry name" value="BASIC HELIX-LOOP-HELIX TRANSCRIPTION FACTOR, HES-RELATED"/>
    <property type="match status" value="1"/>
</dbReference>
<dbReference type="SMART" id="SM00353">
    <property type="entry name" value="HLH"/>
    <property type="match status" value="1"/>
</dbReference>
<dbReference type="Gene3D" id="4.10.280.10">
    <property type="entry name" value="Helix-loop-helix DNA-binding domain"/>
    <property type="match status" value="1"/>
</dbReference>
<evidence type="ECO:0000256" key="3">
    <source>
        <dbReference type="ARBA" id="ARBA00023163"/>
    </source>
</evidence>
<evidence type="ECO:0000256" key="4">
    <source>
        <dbReference type="ARBA" id="ARBA00023242"/>
    </source>
</evidence>
<dbReference type="Pfam" id="PF00010">
    <property type="entry name" value="HLH"/>
    <property type="match status" value="1"/>
</dbReference>
<dbReference type="Gene3D" id="1.20.1480.30">
    <property type="entry name" value="Designed four-helix bundle protein"/>
    <property type="match status" value="1"/>
</dbReference>
<accession>A0A1W0X4Y5</accession>
<feature type="compositionally biased region" description="Low complexity" evidence="5">
    <location>
        <begin position="318"/>
        <end position="334"/>
    </location>
</feature>
<dbReference type="SUPFAM" id="SSF158457">
    <property type="entry name" value="Orange domain-like"/>
    <property type="match status" value="1"/>
</dbReference>
<evidence type="ECO:0000259" key="6">
    <source>
        <dbReference type="PROSITE" id="PS50888"/>
    </source>
</evidence>
<evidence type="ECO:0000313" key="8">
    <source>
        <dbReference type="Proteomes" id="UP000192578"/>
    </source>
</evidence>
<organism evidence="7 8">
    <name type="scientific">Hypsibius exemplaris</name>
    <name type="common">Freshwater tardigrade</name>
    <dbReference type="NCBI Taxonomy" id="2072580"/>
    <lineage>
        <taxon>Eukaryota</taxon>
        <taxon>Metazoa</taxon>
        <taxon>Ecdysozoa</taxon>
        <taxon>Tardigrada</taxon>
        <taxon>Eutardigrada</taxon>
        <taxon>Parachela</taxon>
        <taxon>Hypsibioidea</taxon>
        <taxon>Hypsibiidae</taxon>
        <taxon>Hypsibius</taxon>
    </lineage>
</organism>
<name>A0A1W0X4Y5_HYPEX</name>
<dbReference type="SUPFAM" id="SSF47459">
    <property type="entry name" value="HLH, helix-loop-helix DNA-binding domain"/>
    <property type="match status" value="1"/>
</dbReference>
<dbReference type="PROSITE" id="PS50888">
    <property type="entry name" value="BHLH"/>
    <property type="match status" value="1"/>
</dbReference>
<feature type="region of interest" description="Disordered" evidence="5">
    <location>
        <begin position="1"/>
        <end position="34"/>
    </location>
</feature>
<dbReference type="OrthoDB" id="6085656at2759"/>
<dbReference type="GO" id="GO:0005634">
    <property type="term" value="C:nucleus"/>
    <property type="evidence" value="ECO:0007669"/>
    <property type="project" value="UniProtKB-SubCell"/>
</dbReference>
<protein>
    <recommendedName>
        <fullName evidence="6">BHLH domain-containing protein</fullName>
    </recommendedName>
</protein>
<feature type="domain" description="BHLH" evidence="6">
    <location>
        <begin position="19"/>
        <end position="78"/>
    </location>
</feature>
<evidence type="ECO:0000256" key="5">
    <source>
        <dbReference type="SAM" id="MobiDB-lite"/>
    </source>
</evidence>
<dbReference type="Proteomes" id="UP000192578">
    <property type="component" value="Unassembled WGS sequence"/>
</dbReference>
<dbReference type="AlphaFoldDB" id="A0A1W0X4Y5"/>
<comment type="subcellular location">
    <subcellularLocation>
        <location evidence="1">Nucleus</location>
    </subcellularLocation>
</comment>
<feature type="region of interest" description="Disordered" evidence="5">
    <location>
        <begin position="318"/>
        <end position="341"/>
    </location>
</feature>
<sequence length="341" mass="37262">MPAMERNHDANGPRIRAENRKSSKPAMERRRRQRINQSLSELKSLLLDSMRRSDKTRQNSKLEKADILELTVRHLQTLHHQQRNNPPTVAATNVDQYRAGFGACITTTWKFLSQQRRDGRVSDMLLNQLVRHLEECVTTPQQGGPTSVTPSVSSVTPSVSSVIPSVSSVSPSVSSVSPSVSSVSPSVSSVSPSVSAVSPSVSAVSPSVSAVFWQLQQQSEDVALRRLYHGSPPCPSPSPCPSPPTRVPQTVPLSEYQTTPIAKSHFSVGNSFVGFFPLTGKQPHYQFTDPGMMVKREDTPSPLDFSAHFAGKLLRQSSVSPCASSRSSSCSDSSENVWRPW</sequence>
<proteinExistence type="predicted"/>
<dbReference type="EMBL" id="MTYJ01000017">
    <property type="protein sequence ID" value="OQV22523.1"/>
    <property type="molecule type" value="Genomic_DNA"/>
</dbReference>
<keyword evidence="4" id="KW-0539">Nucleus</keyword>
<keyword evidence="3" id="KW-0804">Transcription</keyword>
<feature type="compositionally biased region" description="Basic and acidic residues" evidence="5">
    <location>
        <begin position="1"/>
        <end position="21"/>
    </location>
</feature>
<reference evidence="8" key="1">
    <citation type="submission" date="2017-01" db="EMBL/GenBank/DDBJ databases">
        <title>Comparative genomics of anhydrobiosis in the tardigrade Hypsibius dujardini.</title>
        <authorList>
            <person name="Yoshida Y."/>
            <person name="Koutsovoulos G."/>
            <person name="Laetsch D."/>
            <person name="Stevens L."/>
            <person name="Kumar S."/>
            <person name="Horikawa D."/>
            <person name="Ishino K."/>
            <person name="Komine S."/>
            <person name="Tomita M."/>
            <person name="Blaxter M."/>
            <person name="Arakawa K."/>
        </authorList>
    </citation>
    <scope>NUCLEOTIDE SEQUENCE [LARGE SCALE GENOMIC DNA]</scope>
    <source>
        <strain evidence="8">Z151</strain>
    </source>
</reference>
<evidence type="ECO:0000256" key="2">
    <source>
        <dbReference type="ARBA" id="ARBA00023015"/>
    </source>
</evidence>
<keyword evidence="8" id="KW-1185">Reference proteome</keyword>
<dbReference type="GO" id="GO:0046983">
    <property type="term" value="F:protein dimerization activity"/>
    <property type="evidence" value="ECO:0007669"/>
    <property type="project" value="InterPro"/>
</dbReference>
<dbReference type="InterPro" id="IPR036638">
    <property type="entry name" value="HLH_DNA-bd_sf"/>
</dbReference>
<evidence type="ECO:0000313" key="7">
    <source>
        <dbReference type="EMBL" id="OQV22523.1"/>
    </source>
</evidence>